<organism evidence="3 4">
    <name type="scientific">Callosobruchus maculatus</name>
    <name type="common">Southern cowpea weevil</name>
    <name type="synonym">Pulse bruchid</name>
    <dbReference type="NCBI Taxonomy" id="64391"/>
    <lineage>
        <taxon>Eukaryota</taxon>
        <taxon>Metazoa</taxon>
        <taxon>Ecdysozoa</taxon>
        <taxon>Arthropoda</taxon>
        <taxon>Hexapoda</taxon>
        <taxon>Insecta</taxon>
        <taxon>Pterygota</taxon>
        <taxon>Neoptera</taxon>
        <taxon>Endopterygota</taxon>
        <taxon>Coleoptera</taxon>
        <taxon>Polyphaga</taxon>
        <taxon>Cucujiformia</taxon>
        <taxon>Chrysomeloidea</taxon>
        <taxon>Chrysomelidae</taxon>
        <taxon>Bruchinae</taxon>
        <taxon>Bruchini</taxon>
        <taxon>Callosobruchus</taxon>
    </lineage>
</organism>
<keyword evidence="4" id="KW-1185">Reference proteome</keyword>
<keyword evidence="2" id="KW-1133">Transmembrane helix</keyword>
<accession>A0A653CHH0</accession>
<sequence>MCCAVCCAPPSRQQTAVRHLFLLCLGLPMQSTSGLAIFIFVFPRAFSATGFAFWIANIAVQCCGAVISMNLNSKSNEKAYSVVEFEDGVCLVPSKWLFRNSTMCFYPPYVNQLKVNKAISSQQSPDDTWQEYKVLRSFCSADNYERGVAKLKLAQEMSDVETDADGAQMIRPPRRIHKSKRRLYESDSDTCDANDDTNDDMPPLPKKPNTLKSSLTGETSLISTDSDGIMAGNINT</sequence>
<evidence type="ECO:0000313" key="3">
    <source>
        <dbReference type="EMBL" id="VEN47146.1"/>
    </source>
</evidence>
<keyword evidence="2" id="KW-0472">Membrane</keyword>
<feature type="region of interest" description="Disordered" evidence="1">
    <location>
        <begin position="179"/>
        <end position="236"/>
    </location>
</feature>
<feature type="transmembrane region" description="Helical" evidence="2">
    <location>
        <begin position="20"/>
        <end position="42"/>
    </location>
</feature>
<feature type="compositionally biased region" description="Acidic residues" evidence="1">
    <location>
        <begin position="186"/>
        <end position="199"/>
    </location>
</feature>
<proteinExistence type="predicted"/>
<feature type="compositionally biased region" description="Polar residues" evidence="1">
    <location>
        <begin position="210"/>
        <end position="226"/>
    </location>
</feature>
<protein>
    <submittedName>
        <fullName evidence="3">Uncharacterized protein</fullName>
    </submittedName>
</protein>
<reference evidence="3 4" key="1">
    <citation type="submission" date="2019-01" db="EMBL/GenBank/DDBJ databases">
        <authorList>
            <person name="Sayadi A."/>
        </authorList>
    </citation>
    <scope>NUCLEOTIDE SEQUENCE [LARGE SCALE GENOMIC DNA]</scope>
</reference>
<evidence type="ECO:0000313" key="4">
    <source>
        <dbReference type="Proteomes" id="UP000410492"/>
    </source>
</evidence>
<dbReference type="AlphaFoldDB" id="A0A653CHH0"/>
<dbReference type="Proteomes" id="UP000410492">
    <property type="component" value="Unassembled WGS sequence"/>
</dbReference>
<evidence type="ECO:0000256" key="2">
    <source>
        <dbReference type="SAM" id="Phobius"/>
    </source>
</evidence>
<evidence type="ECO:0000256" key="1">
    <source>
        <dbReference type="SAM" id="MobiDB-lite"/>
    </source>
</evidence>
<dbReference type="EMBL" id="CAACVG010007805">
    <property type="protein sequence ID" value="VEN47146.1"/>
    <property type="molecule type" value="Genomic_DNA"/>
</dbReference>
<feature type="transmembrane region" description="Helical" evidence="2">
    <location>
        <begin position="48"/>
        <end position="71"/>
    </location>
</feature>
<keyword evidence="2" id="KW-0812">Transmembrane</keyword>
<name>A0A653CHH0_CALMS</name>
<gene>
    <name evidence="3" type="ORF">CALMAC_LOCUS9006</name>
</gene>